<organism evidence="1 2">
    <name type="scientific">Mya arenaria</name>
    <name type="common">Soft-shell clam</name>
    <dbReference type="NCBI Taxonomy" id="6604"/>
    <lineage>
        <taxon>Eukaryota</taxon>
        <taxon>Metazoa</taxon>
        <taxon>Spiralia</taxon>
        <taxon>Lophotrochozoa</taxon>
        <taxon>Mollusca</taxon>
        <taxon>Bivalvia</taxon>
        <taxon>Autobranchia</taxon>
        <taxon>Heteroconchia</taxon>
        <taxon>Euheterodonta</taxon>
        <taxon>Imparidentia</taxon>
        <taxon>Neoheterodontei</taxon>
        <taxon>Myida</taxon>
        <taxon>Myoidea</taxon>
        <taxon>Myidae</taxon>
        <taxon>Mya</taxon>
    </lineage>
</organism>
<feature type="non-terminal residue" evidence="1">
    <location>
        <position position="77"/>
    </location>
</feature>
<dbReference type="Proteomes" id="UP001164746">
    <property type="component" value="Chromosome 11"/>
</dbReference>
<reference evidence="1" key="1">
    <citation type="submission" date="2022-11" db="EMBL/GenBank/DDBJ databases">
        <title>Centuries of genome instability and evolution in soft-shell clam transmissible cancer (bioRxiv).</title>
        <authorList>
            <person name="Hart S.F.M."/>
            <person name="Yonemitsu M.A."/>
            <person name="Giersch R.M."/>
            <person name="Beal B.F."/>
            <person name="Arriagada G."/>
            <person name="Davis B.W."/>
            <person name="Ostrander E.A."/>
            <person name="Goff S.P."/>
            <person name="Metzger M.J."/>
        </authorList>
    </citation>
    <scope>NUCLEOTIDE SEQUENCE</scope>
    <source>
        <strain evidence="1">MELC-2E11</strain>
        <tissue evidence="1">Siphon/mantle</tissue>
    </source>
</reference>
<gene>
    <name evidence="1" type="ORF">MAR_001570</name>
</gene>
<keyword evidence="2" id="KW-1185">Reference proteome</keyword>
<protein>
    <submittedName>
        <fullName evidence="1">Uncharacterized protein</fullName>
    </submittedName>
</protein>
<dbReference type="EMBL" id="CP111022">
    <property type="protein sequence ID" value="WAR19732.1"/>
    <property type="molecule type" value="Genomic_DNA"/>
</dbReference>
<evidence type="ECO:0000313" key="1">
    <source>
        <dbReference type="EMBL" id="WAR19732.1"/>
    </source>
</evidence>
<sequence length="77" mass="8749">TTDTSKSKRVILVQCHVIANLVRSYFIGFYMEPYIDAATLISVIVDAQGSMLRRLKQHVRCQEGVVVNILEKEPWGI</sequence>
<proteinExistence type="predicted"/>
<accession>A0ABY7FC58</accession>
<evidence type="ECO:0000313" key="2">
    <source>
        <dbReference type="Proteomes" id="UP001164746"/>
    </source>
</evidence>
<name>A0ABY7FC58_MYAAR</name>